<dbReference type="InterPro" id="IPR050638">
    <property type="entry name" value="AA-Vitamin_Transporters"/>
</dbReference>
<proteinExistence type="inferred from homology"/>
<feature type="transmembrane region" description="Helical" evidence="6">
    <location>
        <begin position="73"/>
        <end position="91"/>
    </location>
</feature>
<keyword evidence="4 6" id="KW-1133">Transmembrane helix</keyword>
<comment type="similarity">
    <text evidence="2">Belongs to the EamA transporter family.</text>
</comment>
<dbReference type="AlphaFoldDB" id="A0A172TTH4"/>
<feature type="chain" id="PRO_5008001132" description="EamA domain-containing protein" evidence="7">
    <location>
        <begin position="25"/>
        <end position="294"/>
    </location>
</feature>
<dbReference type="Pfam" id="PF00892">
    <property type="entry name" value="EamA"/>
    <property type="match status" value="2"/>
</dbReference>
<organism evidence="9 10">
    <name type="scientific">Flavisolibacter tropicus</name>
    <dbReference type="NCBI Taxonomy" id="1492898"/>
    <lineage>
        <taxon>Bacteria</taxon>
        <taxon>Pseudomonadati</taxon>
        <taxon>Bacteroidota</taxon>
        <taxon>Chitinophagia</taxon>
        <taxon>Chitinophagales</taxon>
        <taxon>Chitinophagaceae</taxon>
        <taxon>Flavisolibacter</taxon>
    </lineage>
</organism>
<evidence type="ECO:0000256" key="6">
    <source>
        <dbReference type="SAM" id="Phobius"/>
    </source>
</evidence>
<evidence type="ECO:0000256" key="7">
    <source>
        <dbReference type="SAM" id="SignalP"/>
    </source>
</evidence>
<dbReference type="InterPro" id="IPR000620">
    <property type="entry name" value="EamA_dom"/>
</dbReference>
<dbReference type="Proteomes" id="UP000077177">
    <property type="component" value="Chromosome"/>
</dbReference>
<keyword evidence="5 6" id="KW-0472">Membrane</keyword>
<evidence type="ECO:0000256" key="3">
    <source>
        <dbReference type="ARBA" id="ARBA00022692"/>
    </source>
</evidence>
<feature type="transmembrane region" description="Helical" evidence="6">
    <location>
        <begin position="126"/>
        <end position="146"/>
    </location>
</feature>
<feature type="transmembrane region" description="Helical" evidence="6">
    <location>
        <begin position="152"/>
        <end position="173"/>
    </location>
</feature>
<evidence type="ECO:0000256" key="5">
    <source>
        <dbReference type="ARBA" id="ARBA00023136"/>
    </source>
</evidence>
<gene>
    <name evidence="9" type="ORF">SY85_07695</name>
</gene>
<comment type="subcellular location">
    <subcellularLocation>
        <location evidence="1">Membrane</location>
        <topology evidence="1">Multi-pass membrane protein</topology>
    </subcellularLocation>
</comment>
<feature type="domain" description="EamA" evidence="8">
    <location>
        <begin position="154"/>
        <end position="287"/>
    </location>
</feature>
<feature type="domain" description="EamA" evidence="8">
    <location>
        <begin position="10"/>
        <end position="140"/>
    </location>
</feature>
<name>A0A172TTH4_9BACT</name>
<dbReference type="SUPFAM" id="SSF103481">
    <property type="entry name" value="Multidrug resistance efflux transporter EmrE"/>
    <property type="match status" value="2"/>
</dbReference>
<dbReference type="PANTHER" id="PTHR32322:SF2">
    <property type="entry name" value="EAMA DOMAIN-CONTAINING PROTEIN"/>
    <property type="match status" value="1"/>
</dbReference>
<feature type="transmembrane region" description="Helical" evidence="6">
    <location>
        <begin position="34"/>
        <end position="53"/>
    </location>
</feature>
<reference evidence="9 10" key="2">
    <citation type="journal article" date="2016" name="Int. J. Syst. Evol. Microbiol.">
        <title>Flavisolibacter tropicus sp. nov., isolated from tropical soil.</title>
        <authorList>
            <person name="Lee J.J."/>
            <person name="Kang M.S."/>
            <person name="Kim G.S."/>
            <person name="Lee C.S."/>
            <person name="Lim S."/>
            <person name="Lee J."/>
            <person name="Roh S.H."/>
            <person name="Kang H."/>
            <person name="Ha J.M."/>
            <person name="Bae S."/>
            <person name="Jung H.Y."/>
            <person name="Kim M.K."/>
        </authorList>
    </citation>
    <scope>NUCLEOTIDE SEQUENCE [LARGE SCALE GENOMIC DNA]</scope>
    <source>
        <strain evidence="9 10">LCS9</strain>
    </source>
</reference>
<evidence type="ECO:0000256" key="1">
    <source>
        <dbReference type="ARBA" id="ARBA00004141"/>
    </source>
</evidence>
<dbReference type="OrthoDB" id="1098926at2"/>
<evidence type="ECO:0000313" key="10">
    <source>
        <dbReference type="Proteomes" id="UP000077177"/>
    </source>
</evidence>
<feature type="transmembrane region" description="Helical" evidence="6">
    <location>
        <begin position="247"/>
        <end position="264"/>
    </location>
</feature>
<evidence type="ECO:0000313" key="9">
    <source>
        <dbReference type="EMBL" id="ANE50395.1"/>
    </source>
</evidence>
<feature type="transmembrane region" description="Helical" evidence="6">
    <location>
        <begin position="97"/>
        <end position="119"/>
    </location>
</feature>
<keyword evidence="10" id="KW-1185">Reference proteome</keyword>
<dbReference type="GO" id="GO:0016020">
    <property type="term" value="C:membrane"/>
    <property type="evidence" value="ECO:0007669"/>
    <property type="project" value="UniProtKB-SubCell"/>
</dbReference>
<keyword evidence="7" id="KW-0732">Signal</keyword>
<dbReference type="EMBL" id="CP011390">
    <property type="protein sequence ID" value="ANE50395.1"/>
    <property type="molecule type" value="Genomic_DNA"/>
</dbReference>
<dbReference type="KEGG" id="fla:SY85_07695"/>
<feature type="transmembrane region" description="Helical" evidence="6">
    <location>
        <begin position="216"/>
        <end position="240"/>
    </location>
</feature>
<dbReference type="InterPro" id="IPR037185">
    <property type="entry name" value="EmrE-like"/>
</dbReference>
<feature type="transmembrane region" description="Helical" evidence="6">
    <location>
        <begin position="180"/>
        <end position="204"/>
    </location>
</feature>
<feature type="transmembrane region" description="Helical" evidence="6">
    <location>
        <begin position="270"/>
        <end position="288"/>
    </location>
</feature>
<accession>A0A172TTH4</accession>
<sequence length="294" mass="31655">MTQTTNKYTWIAAGLLFAALWASASTATKIGLTIAQPLVIAVVRFGVAAVIMLTYTHLIKGNRLPKGKEWKQLTIYGLLNITIYLGVYVIAMQSVTAGIGALAVATNPVIISFLSVFFLKKKLTGPIVAALLLGAAGVVCAAWPLLGQAAVTAKGLALILFSMLSYSVGAIYFSAKGWNGLPLFTINGWQTLIGGLLLLPFALFNYNTALNHFNSTFWLSVLWLAIPVSIAAVLLWMWLLQRNAVRAGLWLFLCPLFGFAIAAWLMHDPISIYTLAGIALVIGGLVIAQRSTKR</sequence>
<keyword evidence="3 6" id="KW-0812">Transmembrane</keyword>
<evidence type="ECO:0000256" key="2">
    <source>
        <dbReference type="ARBA" id="ARBA00007362"/>
    </source>
</evidence>
<protein>
    <recommendedName>
        <fullName evidence="8">EamA domain-containing protein</fullName>
    </recommendedName>
</protein>
<feature type="signal peptide" evidence="7">
    <location>
        <begin position="1"/>
        <end position="24"/>
    </location>
</feature>
<evidence type="ECO:0000259" key="8">
    <source>
        <dbReference type="Pfam" id="PF00892"/>
    </source>
</evidence>
<dbReference type="PANTHER" id="PTHR32322">
    <property type="entry name" value="INNER MEMBRANE TRANSPORTER"/>
    <property type="match status" value="1"/>
</dbReference>
<dbReference type="PATRIC" id="fig|1492898.3.peg.1652"/>
<reference evidence="10" key="1">
    <citation type="submission" date="2015-01" db="EMBL/GenBank/DDBJ databases">
        <title>Flavisolibacter sp./LCS9/ whole genome sequencing.</title>
        <authorList>
            <person name="Kim M.K."/>
            <person name="Srinivasan S."/>
            <person name="Lee J.-J."/>
        </authorList>
    </citation>
    <scope>NUCLEOTIDE SEQUENCE [LARGE SCALE GENOMIC DNA]</scope>
    <source>
        <strain evidence="10">LCS9</strain>
    </source>
</reference>
<evidence type="ECO:0000256" key="4">
    <source>
        <dbReference type="ARBA" id="ARBA00022989"/>
    </source>
</evidence>